<dbReference type="InterPro" id="IPR036249">
    <property type="entry name" value="Thioredoxin-like_sf"/>
</dbReference>
<dbReference type="SUPFAM" id="SSF74863">
    <property type="entry name" value="Thiol:disulfide interchange protein DsbD, N-terminal domain (DsbD-alpha)"/>
    <property type="match status" value="1"/>
</dbReference>
<feature type="domain" description="Cytochrome C biogenesis protein transmembrane" evidence="10">
    <location>
        <begin position="161"/>
        <end position="362"/>
    </location>
</feature>
<dbReference type="Gene3D" id="2.60.40.1250">
    <property type="entry name" value="Thiol:disulfide interchange protein DsbD, N-terminal domain"/>
    <property type="match status" value="1"/>
</dbReference>
<feature type="chain" id="PRO_5045251807" evidence="8">
    <location>
        <begin position="20"/>
        <end position="536"/>
    </location>
</feature>
<dbReference type="CDD" id="cd02947">
    <property type="entry name" value="TRX_family"/>
    <property type="match status" value="1"/>
</dbReference>
<evidence type="ECO:0000313" key="13">
    <source>
        <dbReference type="Proteomes" id="UP001177212"/>
    </source>
</evidence>
<feature type="transmembrane region" description="Helical" evidence="7">
    <location>
        <begin position="311"/>
        <end position="336"/>
    </location>
</feature>
<evidence type="ECO:0000313" key="12">
    <source>
        <dbReference type="EMBL" id="MDP2564284.1"/>
    </source>
</evidence>
<comment type="subcellular location">
    <subcellularLocation>
        <location evidence="1">Cell membrane</location>
        <topology evidence="1">Multi-pass membrane protein</topology>
    </subcellularLocation>
</comment>
<dbReference type="EMBL" id="JAUYVT010000004">
    <property type="protein sequence ID" value="MDP2564284.1"/>
    <property type="molecule type" value="Genomic_DNA"/>
</dbReference>
<keyword evidence="6 7" id="KW-0472">Membrane</keyword>
<keyword evidence="5 7" id="KW-1133">Transmembrane helix</keyword>
<keyword evidence="4" id="KW-0201">Cytochrome c-type biogenesis</keyword>
<evidence type="ECO:0000256" key="6">
    <source>
        <dbReference type="ARBA" id="ARBA00023136"/>
    </source>
</evidence>
<gene>
    <name evidence="12" type="ORF">Q8W34_06540</name>
</gene>
<reference evidence="12" key="1">
    <citation type="submission" date="2023-07" db="EMBL/GenBank/DDBJ databases">
        <title>Genome content predicts the carbon catabolic preferences of heterotrophic bacteria.</title>
        <authorList>
            <person name="Gralka M."/>
        </authorList>
    </citation>
    <scope>NUCLEOTIDE SEQUENCE</scope>
    <source>
        <strain evidence="12">4G09</strain>
    </source>
</reference>
<feature type="transmembrane region" description="Helical" evidence="7">
    <location>
        <begin position="377"/>
        <end position="394"/>
    </location>
</feature>
<dbReference type="InterPro" id="IPR013766">
    <property type="entry name" value="Thioredoxin_domain"/>
</dbReference>
<protein>
    <submittedName>
        <fullName evidence="12">Protein-disulfide reductase DsbD family protein</fullName>
    </submittedName>
</protein>
<dbReference type="Pfam" id="PF00085">
    <property type="entry name" value="Thioredoxin"/>
    <property type="match status" value="1"/>
</dbReference>
<evidence type="ECO:0000256" key="1">
    <source>
        <dbReference type="ARBA" id="ARBA00004651"/>
    </source>
</evidence>
<comment type="caution">
    <text evidence="12">The sequence shown here is derived from an EMBL/GenBank/DDBJ whole genome shotgun (WGS) entry which is preliminary data.</text>
</comment>
<name>A0ABT9FC80_9GAMM</name>
<evidence type="ECO:0000259" key="11">
    <source>
        <dbReference type="Pfam" id="PF11412"/>
    </source>
</evidence>
<feature type="transmembrane region" description="Helical" evidence="7">
    <location>
        <begin position="275"/>
        <end position="299"/>
    </location>
</feature>
<dbReference type="RefSeq" id="WP_305471565.1">
    <property type="nucleotide sequence ID" value="NZ_JAUYVT010000004.1"/>
</dbReference>
<evidence type="ECO:0000259" key="9">
    <source>
        <dbReference type="Pfam" id="PF00085"/>
    </source>
</evidence>
<feature type="transmembrane region" description="Helical" evidence="7">
    <location>
        <begin position="162"/>
        <end position="186"/>
    </location>
</feature>
<dbReference type="InterPro" id="IPR003834">
    <property type="entry name" value="Cyt_c_assmbl_TM_dom"/>
</dbReference>
<evidence type="ECO:0000256" key="8">
    <source>
        <dbReference type="SAM" id="SignalP"/>
    </source>
</evidence>
<dbReference type="Pfam" id="PF02683">
    <property type="entry name" value="DsbD_TM"/>
    <property type="match status" value="1"/>
</dbReference>
<feature type="domain" description="Thioredoxin" evidence="9">
    <location>
        <begin position="437"/>
        <end position="523"/>
    </location>
</feature>
<evidence type="ECO:0000256" key="7">
    <source>
        <dbReference type="SAM" id="Phobius"/>
    </source>
</evidence>
<sequence length="536" mass="57787">MYKLFIVFALSLATFFTSAANIYDLTESEPLSFKEAFSFTERSDGSKLIIEVNAVKGHYLYTESVDVKIGNVSINSNQISFGPTETKNDEFYGVSEVIVGDSTIEIELNSPRSTDVKMTIQGCSSQGLCYMPQKYDFQFTGSQEGKVQSNPIAEEKNDATNILFYFVIGLLIAFTPCTYPLTAITLNAFGKNKVVSAAAYVSGLTLAFTSIGMLVVTFGATVLPLINSNALNTVISIVFLLLGVSLLLDRSISFGGGLSTKITSMTNNSGDFARSFTLGIASGVLLTPCTSAPLFAALIELTTINITTHSIAALVMISLGLSAPLVAVAAVGNKLLVKPGLWMETVKNILAGLIIGYAITMVYEYDFTNTPLTTTELLSWSASVVIALLALAITKAKSNKFIIAAATAVFFIIGSSALNANGKDERSNALTTNAQLSTGLSIVKVQAEWCTNCKTNTKLINTLDLKETNLYEVDITEISEFEEQYLNENNIIGVPTTHFYKNGELIGTHVGIISKEDIQSALKTEIEEKHLPSEQK</sequence>
<keyword evidence="13" id="KW-1185">Reference proteome</keyword>
<dbReference type="SUPFAM" id="SSF52833">
    <property type="entry name" value="Thioredoxin-like"/>
    <property type="match status" value="1"/>
</dbReference>
<keyword evidence="8" id="KW-0732">Signal</keyword>
<dbReference type="Proteomes" id="UP001177212">
    <property type="component" value="Unassembled WGS sequence"/>
</dbReference>
<evidence type="ECO:0000256" key="5">
    <source>
        <dbReference type="ARBA" id="ARBA00022989"/>
    </source>
</evidence>
<dbReference type="PANTHER" id="PTHR32234">
    <property type="entry name" value="THIOL:DISULFIDE INTERCHANGE PROTEIN DSBD"/>
    <property type="match status" value="1"/>
</dbReference>
<evidence type="ECO:0000256" key="3">
    <source>
        <dbReference type="ARBA" id="ARBA00022692"/>
    </source>
</evidence>
<dbReference type="Gene3D" id="3.40.30.10">
    <property type="entry name" value="Glutaredoxin"/>
    <property type="match status" value="1"/>
</dbReference>
<keyword evidence="2" id="KW-1003">Cell membrane</keyword>
<organism evidence="12 13">
    <name type="scientific">Pseudoalteromonas marina</name>
    <dbReference type="NCBI Taxonomy" id="267375"/>
    <lineage>
        <taxon>Bacteria</taxon>
        <taxon>Pseudomonadati</taxon>
        <taxon>Pseudomonadota</taxon>
        <taxon>Gammaproteobacteria</taxon>
        <taxon>Alteromonadales</taxon>
        <taxon>Pseudoalteromonadaceae</taxon>
        <taxon>Pseudoalteromonas</taxon>
    </lineage>
</organism>
<feature type="transmembrane region" description="Helical" evidence="7">
    <location>
        <begin position="198"/>
        <end position="223"/>
    </location>
</feature>
<feature type="transmembrane region" description="Helical" evidence="7">
    <location>
        <begin position="401"/>
        <end position="418"/>
    </location>
</feature>
<proteinExistence type="predicted"/>
<keyword evidence="3 7" id="KW-0812">Transmembrane</keyword>
<feature type="signal peptide" evidence="8">
    <location>
        <begin position="1"/>
        <end position="19"/>
    </location>
</feature>
<dbReference type="PANTHER" id="PTHR32234:SF0">
    <property type="entry name" value="THIOL:DISULFIDE INTERCHANGE PROTEIN DSBD"/>
    <property type="match status" value="1"/>
</dbReference>
<accession>A0ABT9FC80</accession>
<evidence type="ECO:0000256" key="2">
    <source>
        <dbReference type="ARBA" id="ARBA00022475"/>
    </source>
</evidence>
<dbReference type="Pfam" id="PF11412">
    <property type="entry name" value="DsbD_N"/>
    <property type="match status" value="1"/>
</dbReference>
<dbReference type="InterPro" id="IPR028250">
    <property type="entry name" value="DsbDN"/>
</dbReference>
<dbReference type="InterPro" id="IPR036929">
    <property type="entry name" value="DsbDN_sf"/>
</dbReference>
<feature type="transmembrane region" description="Helical" evidence="7">
    <location>
        <begin position="229"/>
        <end position="248"/>
    </location>
</feature>
<evidence type="ECO:0000259" key="10">
    <source>
        <dbReference type="Pfam" id="PF02683"/>
    </source>
</evidence>
<feature type="domain" description="Thiol:disulfide interchange protein DsbD N-terminal" evidence="11">
    <location>
        <begin position="28"/>
        <end position="137"/>
    </location>
</feature>
<feature type="transmembrane region" description="Helical" evidence="7">
    <location>
        <begin position="348"/>
        <end position="365"/>
    </location>
</feature>
<evidence type="ECO:0000256" key="4">
    <source>
        <dbReference type="ARBA" id="ARBA00022748"/>
    </source>
</evidence>